<dbReference type="GO" id="GO:0055085">
    <property type="term" value="P:transmembrane transport"/>
    <property type="evidence" value="ECO:0007669"/>
    <property type="project" value="TreeGrafter"/>
</dbReference>
<dbReference type="PANTHER" id="PTHR31145:SF7">
    <property type="entry name" value="TRP-LIKE ION CHANNEL"/>
    <property type="match status" value="1"/>
</dbReference>
<organism evidence="11 12">
    <name type="scientific">Neocucurbitaria cava</name>
    <dbReference type="NCBI Taxonomy" id="798079"/>
    <lineage>
        <taxon>Eukaryota</taxon>
        <taxon>Fungi</taxon>
        <taxon>Dikarya</taxon>
        <taxon>Ascomycota</taxon>
        <taxon>Pezizomycotina</taxon>
        <taxon>Dothideomycetes</taxon>
        <taxon>Pleosporomycetidae</taxon>
        <taxon>Pleosporales</taxon>
        <taxon>Pleosporineae</taxon>
        <taxon>Cucurbitariaceae</taxon>
        <taxon>Neocucurbitaria</taxon>
    </lineage>
</organism>
<evidence type="ECO:0000256" key="7">
    <source>
        <dbReference type="SAM" id="MobiDB-lite"/>
    </source>
</evidence>
<feature type="transmembrane region" description="Helical" evidence="8">
    <location>
        <begin position="589"/>
        <end position="608"/>
    </location>
</feature>
<feature type="signal peptide" evidence="9">
    <location>
        <begin position="1"/>
        <end position="26"/>
    </location>
</feature>
<keyword evidence="4 9" id="KW-0732">Signal</keyword>
<evidence type="ECO:0000256" key="3">
    <source>
        <dbReference type="ARBA" id="ARBA00022692"/>
    </source>
</evidence>
<evidence type="ECO:0000256" key="6">
    <source>
        <dbReference type="ARBA" id="ARBA00023136"/>
    </source>
</evidence>
<dbReference type="InterPro" id="IPR032800">
    <property type="entry name" value="TRP_N"/>
</dbReference>
<comment type="subcellular location">
    <subcellularLocation>
        <location evidence="1">Membrane</location>
        <topology evidence="1">Multi-pass membrane protein</topology>
    </subcellularLocation>
</comment>
<accession>A0A9W8Y9L8</accession>
<comment type="caution">
    <text evidence="11">The sequence shown here is derived from an EMBL/GenBank/DDBJ whole genome shotgun (WGS) entry which is preliminary data.</text>
</comment>
<sequence>MLPRMPFKLLLALWLIALSLAGFALADDPEYVVAIIDGQKMRVRDDRQPALFTADYGDCLGDSAINVTRFDAAYYKDNMTIIFHLAGETALANDAIMMYIGVYAYGETRFELTFNPCNANIDRAGTPIEAAGIIPINQNDVAGIPEIALSIPDFEGQAILRLFSNSTQNEIGCFAAQITNGNTFQQKVAVSSVLGIFTSVAVLSSFATAVYGDEITVIRKHYAHSLSVQVVFAVWHHIYYSGALSMNWPSVLVAFWSNFAWAGGIIYSENMQNTINEFIGANKGNTSHVGAAGAGVQNPTLGGGYDIHQIYKRGALPVALAVQETVAKRHLINATSGFRYYGQPVKPGLPLPGNYSGFSGTLAQDRIPASNAFMTGLLGLLILLSGVAVAITVLKVTMEGLSMTRLVNNDRLAFFRAHYLGYVAVALLRTLFIGFFMMAFLTMFQFSYLDSSGPVAVACVVFIGMVLGLGVLGGVACYYRVTFGEYVSEPDRLNMEKKKVLHFLPWFSVSRESQEPRSEDKVYVTSLPWWTVRSRIGGKSTHTDERDIKYFGWLVSRYRRTRWWFFIVWIIYDFTRACFLAGASDRPTIQVFGLLGVEVAAFIGMICLRPFEGQRLNIVVVYLLGFSKVSTVALSATLDTRFNLPRIPATAIGIIIIVIQGLLTIAVMIAIVAGAITTYISVMRNRQEIRPKKWNLLRDKYFQSMDLRAQDIPRPRASPSPVESMPDVPIGSYFNVKQVKRMAKVEDEDIEFMMEVHNDASVSQRSLVGRERPGLVGLQRDTEASIRSQTSLSSLPKRARLHRANWSLQSYGRFQGPGRLGAIDNTMIIPARSSSLSSQSYPRLNEQLGSFGSLDRHPSSLNARACRSEDSAIPLISHSSSVGDMRCTGKPAVSRLMSRSQSSFKSTLDSRISEEIPVLPEQSGAKRDAVEEAT</sequence>
<feature type="transmembrane region" description="Helical" evidence="8">
    <location>
        <begin position="419"/>
        <end position="443"/>
    </location>
</feature>
<dbReference type="AlphaFoldDB" id="A0A9W8Y9L8"/>
<evidence type="ECO:0000256" key="8">
    <source>
        <dbReference type="SAM" id="Phobius"/>
    </source>
</evidence>
<feature type="transmembrane region" description="Helical" evidence="8">
    <location>
        <begin position="372"/>
        <end position="398"/>
    </location>
</feature>
<evidence type="ECO:0000256" key="2">
    <source>
        <dbReference type="ARBA" id="ARBA00010642"/>
    </source>
</evidence>
<feature type="transmembrane region" description="Helical" evidence="8">
    <location>
        <begin position="563"/>
        <end position="583"/>
    </location>
</feature>
<dbReference type="SMART" id="SM01320">
    <property type="entry name" value="TRP_N"/>
    <property type="match status" value="1"/>
</dbReference>
<feature type="domain" description="ML-like" evidence="10">
    <location>
        <begin position="49"/>
        <end position="185"/>
    </location>
</feature>
<keyword evidence="12" id="KW-1185">Reference proteome</keyword>
<dbReference type="PANTHER" id="PTHR31145">
    <property type="entry name" value="INTEGRAL MEMBRANE PROTEIN (AFU_ORTHOLOGUE AFUA_7G01610)"/>
    <property type="match status" value="1"/>
</dbReference>
<reference evidence="11" key="1">
    <citation type="submission" date="2022-10" db="EMBL/GenBank/DDBJ databases">
        <title>Tapping the CABI collections for fungal endophytes: first genome assemblies for Collariella, Neodidymelliopsis, Ascochyta clinopodiicola, Didymella pomorum, Didymosphaeria variabile, Neocosmospora piperis and Neocucurbitaria cava.</title>
        <authorList>
            <person name="Hill R."/>
        </authorList>
    </citation>
    <scope>NUCLEOTIDE SEQUENCE</scope>
    <source>
        <strain evidence="11">IMI 356814</strain>
    </source>
</reference>
<dbReference type="EMBL" id="JAPEUY010000010">
    <property type="protein sequence ID" value="KAJ4369145.1"/>
    <property type="molecule type" value="Genomic_DNA"/>
</dbReference>
<proteinExistence type="inferred from homology"/>
<name>A0A9W8Y9L8_9PLEO</name>
<dbReference type="Pfam" id="PF14558">
    <property type="entry name" value="TRP_N"/>
    <property type="match status" value="1"/>
</dbReference>
<feature type="region of interest" description="Disordered" evidence="7">
    <location>
        <begin position="898"/>
        <end position="934"/>
    </location>
</feature>
<evidence type="ECO:0000313" key="12">
    <source>
        <dbReference type="Proteomes" id="UP001140560"/>
    </source>
</evidence>
<comment type="similarity">
    <text evidence="2">Belongs to the transient receptor potential (TRP) ion channel family.</text>
</comment>
<evidence type="ECO:0000256" key="5">
    <source>
        <dbReference type="ARBA" id="ARBA00022989"/>
    </source>
</evidence>
<feature type="chain" id="PRO_5040973656" description="ML-like domain-containing protein" evidence="9">
    <location>
        <begin position="27"/>
        <end position="934"/>
    </location>
</feature>
<dbReference type="Proteomes" id="UP001140560">
    <property type="component" value="Unassembled WGS sequence"/>
</dbReference>
<keyword evidence="3 8" id="KW-0812">Transmembrane</keyword>
<evidence type="ECO:0000313" key="11">
    <source>
        <dbReference type="EMBL" id="KAJ4369145.1"/>
    </source>
</evidence>
<evidence type="ECO:0000256" key="4">
    <source>
        <dbReference type="ARBA" id="ARBA00022729"/>
    </source>
</evidence>
<dbReference type="GO" id="GO:0009272">
    <property type="term" value="P:fungal-type cell wall biogenesis"/>
    <property type="evidence" value="ECO:0007669"/>
    <property type="project" value="TreeGrafter"/>
</dbReference>
<keyword evidence="6 8" id="KW-0472">Membrane</keyword>
<protein>
    <recommendedName>
        <fullName evidence="10">ML-like domain-containing protein</fullName>
    </recommendedName>
</protein>
<feature type="compositionally biased region" description="Basic and acidic residues" evidence="7">
    <location>
        <begin position="924"/>
        <end position="934"/>
    </location>
</feature>
<dbReference type="InterPro" id="IPR010308">
    <property type="entry name" value="TRP_C"/>
</dbReference>
<evidence type="ECO:0000256" key="1">
    <source>
        <dbReference type="ARBA" id="ARBA00004141"/>
    </source>
</evidence>
<feature type="transmembrane region" description="Helical" evidence="8">
    <location>
        <begin position="455"/>
        <end position="479"/>
    </location>
</feature>
<feature type="transmembrane region" description="Helical" evidence="8">
    <location>
        <begin position="620"/>
        <end position="638"/>
    </location>
</feature>
<evidence type="ECO:0000259" key="10">
    <source>
        <dbReference type="SMART" id="SM01320"/>
    </source>
</evidence>
<dbReference type="GO" id="GO:0016020">
    <property type="term" value="C:membrane"/>
    <property type="evidence" value="ECO:0007669"/>
    <property type="project" value="UniProtKB-SubCell"/>
</dbReference>
<evidence type="ECO:0000256" key="9">
    <source>
        <dbReference type="SAM" id="SignalP"/>
    </source>
</evidence>
<feature type="transmembrane region" description="Helical" evidence="8">
    <location>
        <begin position="650"/>
        <end position="682"/>
    </location>
</feature>
<feature type="compositionally biased region" description="Polar residues" evidence="7">
    <location>
        <begin position="898"/>
        <end position="910"/>
    </location>
</feature>
<dbReference type="InterPro" id="IPR040241">
    <property type="entry name" value="TRP_Flc/Pkd2-like"/>
</dbReference>
<dbReference type="OrthoDB" id="5377623at2759"/>
<gene>
    <name evidence="11" type="ORF">N0V83_006229</name>
</gene>
<keyword evidence="5 8" id="KW-1133">Transmembrane helix</keyword>
<dbReference type="Pfam" id="PF06011">
    <property type="entry name" value="TRP"/>
    <property type="match status" value="1"/>
</dbReference>